<accession>A0A4U7KW66</accession>
<evidence type="ECO:0000313" key="2">
    <source>
        <dbReference type="EMBL" id="TKY88964.1"/>
    </source>
</evidence>
<feature type="compositionally biased region" description="Low complexity" evidence="1">
    <location>
        <begin position="319"/>
        <end position="342"/>
    </location>
</feature>
<feature type="compositionally biased region" description="Polar residues" evidence="1">
    <location>
        <begin position="368"/>
        <end position="382"/>
    </location>
</feature>
<dbReference type="GeneID" id="40725100"/>
<evidence type="ECO:0000256" key="1">
    <source>
        <dbReference type="SAM" id="MobiDB-lite"/>
    </source>
</evidence>
<evidence type="ECO:0000313" key="3">
    <source>
        <dbReference type="Proteomes" id="UP000306050"/>
    </source>
</evidence>
<dbReference type="AlphaFoldDB" id="A0A4U7KW66"/>
<dbReference type="EMBL" id="SRRM01000006">
    <property type="protein sequence ID" value="TKY88964.1"/>
    <property type="molecule type" value="Genomic_DNA"/>
</dbReference>
<feature type="region of interest" description="Disordered" evidence="1">
    <location>
        <begin position="187"/>
        <end position="260"/>
    </location>
</feature>
<dbReference type="OrthoDB" id="2556442at2759"/>
<gene>
    <name evidence="2" type="ORF">EX895_002205</name>
</gene>
<comment type="caution">
    <text evidence="2">The sequence shown here is derived from an EMBL/GenBank/DDBJ whole genome shotgun (WGS) entry which is preliminary data.</text>
</comment>
<sequence length="498" mass="53502">MSESVKSWLFAHCATQATSGLEGNFDLLDMPYLAGNRVQLLRFLTFRPASAPNSSNTDVWALVGDRTHCIAARFARDQVHRFHTDYALTFTSLKGALVTLTNFRVGVARVQVQGEGGAPYRAGQYALMLDVKGWEVVSSVNEPVWFGGVKLVTSQNGVPEGEAQRFSVMLRWMKKWIRYKSLVRRAREQQKQRPHASATIDASSSSAVKLPTPAQRKTILSSSQTQNTHAPRPPQETSKVTQGGTFPLSTASPTPAQCSDSNATASAAALWTDFDLDAQIDVDDIDVAKAWGLVPSAPTAAADPTPPVAPRQTAPPQEAAPASSTLQQATASQSQTQSQTQSDLDPYESGLSDYERESRQKRKRATQSRELLTSADRTPSDPQRTEEAVESPAPASSRGKGLEYAVELPRVDPRVSALDEAAEANEAAVEQEQASETSVPASAPARASPSTAVAPAPRAAPPASSASTKSSSSSTHKQQRKRQRRQAALAALMAQVVD</sequence>
<keyword evidence="3" id="KW-1185">Reference proteome</keyword>
<reference evidence="2 3" key="1">
    <citation type="submission" date="2019-05" db="EMBL/GenBank/DDBJ databases">
        <title>Sporisorium graminicola CBS 10092 draft sequencing and annotation.</title>
        <authorList>
            <person name="Solano-Gonzalez S."/>
            <person name="Caddick M.X."/>
            <person name="Darby A."/>
        </authorList>
    </citation>
    <scope>NUCLEOTIDE SEQUENCE [LARGE SCALE GENOMIC DNA]</scope>
    <source>
        <strain evidence="2 3">CBS 10092</strain>
    </source>
</reference>
<protein>
    <submittedName>
        <fullName evidence="2">Uncharacterized protein</fullName>
    </submittedName>
</protein>
<name>A0A4U7KW66_9BASI</name>
<organism evidence="2 3">
    <name type="scientific">Sporisorium graminicola</name>
    <dbReference type="NCBI Taxonomy" id="280036"/>
    <lineage>
        <taxon>Eukaryota</taxon>
        <taxon>Fungi</taxon>
        <taxon>Dikarya</taxon>
        <taxon>Basidiomycota</taxon>
        <taxon>Ustilaginomycotina</taxon>
        <taxon>Ustilaginomycetes</taxon>
        <taxon>Ustilaginales</taxon>
        <taxon>Ustilaginaceae</taxon>
        <taxon>Sporisorium</taxon>
    </lineage>
</organism>
<dbReference type="KEGG" id="sgra:EX895_002205"/>
<feature type="region of interest" description="Disordered" evidence="1">
    <location>
        <begin position="297"/>
        <end position="498"/>
    </location>
</feature>
<feature type="compositionally biased region" description="Low complexity" evidence="1">
    <location>
        <begin position="196"/>
        <end position="207"/>
    </location>
</feature>
<dbReference type="RefSeq" id="XP_029740949.1">
    <property type="nucleotide sequence ID" value="XM_029882804.1"/>
</dbReference>
<feature type="compositionally biased region" description="Low complexity" evidence="1">
    <location>
        <begin position="424"/>
        <end position="476"/>
    </location>
</feature>
<dbReference type="Proteomes" id="UP000306050">
    <property type="component" value="Chromosome SGRAM_13"/>
</dbReference>
<proteinExistence type="predicted"/>
<feature type="compositionally biased region" description="Polar residues" evidence="1">
    <location>
        <begin position="218"/>
        <end position="260"/>
    </location>
</feature>